<evidence type="ECO:0000313" key="1">
    <source>
        <dbReference type="EMBL" id="KAK3331154.1"/>
    </source>
</evidence>
<accession>A0AAE0IU15</accession>
<keyword evidence="2" id="KW-1185">Reference proteome</keyword>
<sequence>MPPRIRSSQALLLNGCSSPLLSSFTPSHTVAAAAGAAQTTRQCPPSQHTQTSYFSTTAPLELTRLRRDFETWLRTQGKRYRDPTPGEPCRYLGNTKQFSPKGKVFPLNPEFISQPVLSESAREKIWRSVMVDAQPLKAVSAKYSVDMRRVAAVLRLKAIEKQWEQEGKQMALPYAKSVLEMVPVNHLTPERPHEPINDIHVHGYTMQQIFLPTSESREFTRADAAKAFGEHILPVDQKMRIPELLAFEKDLVKGEERRTAEENFYEATTKSERDIADRELIKSQLEEKRKLRVDTDRFEFRFEQISVDKAGRKGRSRSAVGWRYGVPYNDRRRGVVKIPTSVE</sequence>
<dbReference type="Proteomes" id="UP001283341">
    <property type="component" value="Unassembled WGS sequence"/>
</dbReference>
<dbReference type="EMBL" id="JAUEDM010000001">
    <property type="protein sequence ID" value="KAK3331154.1"/>
    <property type="molecule type" value="Genomic_DNA"/>
</dbReference>
<proteinExistence type="predicted"/>
<reference evidence="1" key="1">
    <citation type="journal article" date="2023" name="Mol. Phylogenet. Evol.">
        <title>Genome-scale phylogeny and comparative genomics of the fungal order Sordariales.</title>
        <authorList>
            <person name="Hensen N."/>
            <person name="Bonometti L."/>
            <person name="Westerberg I."/>
            <person name="Brannstrom I.O."/>
            <person name="Guillou S."/>
            <person name="Cros-Aarteil S."/>
            <person name="Calhoun S."/>
            <person name="Haridas S."/>
            <person name="Kuo A."/>
            <person name="Mondo S."/>
            <person name="Pangilinan J."/>
            <person name="Riley R."/>
            <person name="LaButti K."/>
            <person name="Andreopoulos B."/>
            <person name="Lipzen A."/>
            <person name="Chen C."/>
            <person name="Yan M."/>
            <person name="Daum C."/>
            <person name="Ng V."/>
            <person name="Clum A."/>
            <person name="Steindorff A."/>
            <person name="Ohm R.A."/>
            <person name="Martin F."/>
            <person name="Silar P."/>
            <person name="Natvig D.O."/>
            <person name="Lalanne C."/>
            <person name="Gautier V."/>
            <person name="Ament-Velasquez S.L."/>
            <person name="Kruys A."/>
            <person name="Hutchinson M.I."/>
            <person name="Powell A.J."/>
            <person name="Barry K."/>
            <person name="Miller A.N."/>
            <person name="Grigoriev I.V."/>
            <person name="Debuchy R."/>
            <person name="Gladieux P."/>
            <person name="Hiltunen Thoren M."/>
            <person name="Johannesson H."/>
        </authorList>
    </citation>
    <scope>NUCLEOTIDE SEQUENCE</scope>
    <source>
        <strain evidence="1">CBS 118394</strain>
    </source>
</reference>
<dbReference type="GO" id="GO:0005763">
    <property type="term" value="C:mitochondrial small ribosomal subunit"/>
    <property type="evidence" value="ECO:0007669"/>
    <property type="project" value="TreeGrafter"/>
</dbReference>
<dbReference type="GO" id="GO:0003735">
    <property type="term" value="F:structural constituent of ribosome"/>
    <property type="evidence" value="ECO:0007669"/>
    <property type="project" value="TreeGrafter"/>
</dbReference>
<reference evidence="1" key="2">
    <citation type="submission" date="2023-06" db="EMBL/GenBank/DDBJ databases">
        <authorList>
            <consortium name="Lawrence Berkeley National Laboratory"/>
            <person name="Haridas S."/>
            <person name="Hensen N."/>
            <person name="Bonometti L."/>
            <person name="Westerberg I."/>
            <person name="Brannstrom I.O."/>
            <person name="Guillou S."/>
            <person name="Cros-Aarteil S."/>
            <person name="Calhoun S."/>
            <person name="Kuo A."/>
            <person name="Mondo S."/>
            <person name="Pangilinan J."/>
            <person name="Riley R."/>
            <person name="Labutti K."/>
            <person name="Andreopoulos B."/>
            <person name="Lipzen A."/>
            <person name="Chen C."/>
            <person name="Yanf M."/>
            <person name="Daum C."/>
            <person name="Ng V."/>
            <person name="Clum A."/>
            <person name="Steindorff A."/>
            <person name="Ohm R."/>
            <person name="Martin F."/>
            <person name="Silar P."/>
            <person name="Natvig D."/>
            <person name="Lalanne C."/>
            <person name="Gautier V."/>
            <person name="Ament-Velasquez S.L."/>
            <person name="Kruys A."/>
            <person name="Hutchinson M.I."/>
            <person name="Powell A.J."/>
            <person name="Barry K."/>
            <person name="Miller A.N."/>
            <person name="Grigoriev I.V."/>
            <person name="Debuchy R."/>
            <person name="Gladieux P."/>
            <person name="Thoren M.H."/>
            <person name="Johannesson H."/>
        </authorList>
    </citation>
    <scope>NUCLEOTIDE SEQUENCE</scope>
    <source>
        <strain evidence="1">CBS 118394</strain>
    </source>
</reference>
<evidence type="ECO:0000313" key="2">
    <source>
        <dbReference type="Proteomes" id="UP001283341"/>
    </source>
</evidence>
<dbReference type="Pfam" id="PF12298">
    <property type="entry name" value="Bot1p"/>
    <property type="match status" value="1"/>
</dbReference>
<organism evidence="1 2">
    <name type="scientific">Apodospora peruviana</name>
    <dbReference type="NCBI Taxonomy" id="516989"/>
    <lineage>
        <taxon>Eukaryota</taxon>
        <taxon>Fungi</taxon>
        <taxon>Dikarya</taxon>
        <taxon>Ascomycota</taxon>
        <taxon>Pezizomycotina</taxon>
        <taxon>Sordariomycetes</taxon>
        <taxon>Sordariomycetidae</taxon>
        <taxon>Sordariales</taxon>
        <taxon>Lasiosphaeriaceae</taxon>
        <taxon>Apodospora</taxon>
    </lineage>
</organism>
<name>A0AAE0IU15_9PEZI</name>
<dbReference type="PANTHER" id="PTHR28158:SF1">
    <property type="entry name" value="SMALL RIBOSOMAL SUBUNIT PROTEIN MS45"/>
    <property type="match status" value="1"/>
</dbReference>
<dbReference type="GO" id="GO:0032543">
    <property type="term" value="P:mitochondrial translation"/>
    <property type="evidence" value="ECO:0007669"/>
    <property type="project" value="TreeGrafter"/>
</dbReference>
<comment type="caution">
    <text evidence="1">The sequence shown here is derived from an EMBL/GenBank/DDBJ whole genome shotgun (WGS) entry which is preliminary data.</text>
</comment>
<gene>
    <name evidence="1" type="ORF">B0H66DRAFT_91355</name>
</gene>
<dbReference type="PANTHER" id="PTHR28158">
    <property type="entry name" value="37S RIBOSOMAL PROTEIN S35, MITOCHONDRIAL"/>
    <property type="match status" value="1"/>
</dbReference>
<dbReference type="InterPro" id="IPR021036">
    <property type="entry name" value="Ribosomal_mS45"/>
</dbReference>
<protein>
    <submittedName>
        <fullName evidence="1">Eukaryotic mitochondrial regulator protein-domain-containing protein</fullName>
    </submittedName>
</protein>
<dbReference type="AlphaFoldDB" id="A0AAE0IU15"/>